<evidence type="ECO:0000256" key="1">
    <source>
        <dbReference type="SAM" id="Phobius"/>
    </source>
</evidence>
<keyword evidence="1" id="KW-0812">Transmembrane</keyword>
<evidence type="ECO:0000313" key="2">
    <source>
        <dbReference type="EMBL" id="GEU66076.1"/>
    </source>
</evidence>
<sequence>MAAGGEPAVVAAAEMVMRVPTGVAAASAMVGTPRWWLRGLERCRQWRDYGGSGGDVAAALVVLHVGGGWWILYIGLGETFLGFVGKSRRKNFPAAAAGGGGWPEVVVVAGGKGGRLVVDPTIVLSSRAEGSPFEPSLCNSTLVFKFTRQNSSKSNTSNSQLELLWDSFATIDDRTLTFRG</sequence>
<dbReference type="EMBL" id="BKCJ010005319">
    <property type="protein sequence ID" value="GEU66076.1"/>
    <property type="molecule type" value="Genomic_DNA"/>
</dbReference>
<keyword evidence="1" id="KW-0472">Membrane</keyword>
<dbReference type="AlphaFoldDB" id="A0A6L2LWB6"/>
<protein>
    <submittedName>
        <fullName evidence="2">Uncharacterized protein</fullName>
    </submittedName>
</protein>
<gene>
    <name evidence="2" type="ORF">Tci_038054</name>
</gene>
<reference evidence="2" key="1">
    <citation type="journal article" date="2019" name="Sci. Rep.">
        <title>Draft genome of Tanacetum cinerariifolium, the natural source of mosquito coil.</title>
        <authorList>
            <person name="Yamashiro T."/>
            <person name="Shiraishi A."/>
            <person name="Satake H."/>
            <person name="Nakayama K."/>
        </authorList>
    </citation>
    <scope>NUCLEOTIDE SEQUENCE</scope>
</reference>
<keyword evidence="1" id="KW-1133">Transmembrane helix</keyword>
<organism evidence="2">
    <name type="scientific">Tanacetum cinerariifolium</name>
    <name type="common">Dalmatian daisy</name>
    <name type="synonym">Chrysanthemum cinerariifolium</name>
    <dbReference type="NCBI Taxonomy" id="118510"/>
    <lineage>
        <taxon>Eukaryota</taxon>
        <taxon>Viridiplantae</taxon>
        <taxon>Streptophyta</taxon>
        <taxon>Embryophyta</taxon>
        <taxon>Tracheophyta</taxon>
        <taxon>Spermatophyta</taxon>
        <taxon>Magnoliopsida</taxon>
        <taxon>eudicotyledons</taxon>
        <taxon>Gunneridae</taxon>
        <taxon>Pentapetalae</taxon>
        <taxon>asterids</taxon>
        <taxon>campanulids</taxon>
        <taxon>Asterales</taxon>
        <taxon>Asteraceae</taxon>
        <taxon>Asteroideae</taxon>
        <taxon>Anthemideae</taxon>
        <taxon>Anthemidinae</taxon>
        <taxon>Tanacetum</taxon>
    </lineage>
</organism>
<proteinExistence type="predicted"/>
<comment type="caution">
    <text evidence="2">The sequence shown here is derived from an EMBL/GenBank/DDBJ whole genome shotgun (WGS) entry which is preliminary data.</text>
</comment>
<name>A0A6L2LWB6_TANCI</name>
<feature type="transmembrane region" description="Helical" evidence="1">
    <location>
        <begin position="56"/>
        <end position="81"/>
    </location>
</feature>
<accession>A0A6L2LWB6</accession>